<dbReference type="InterPro" id="IPR012469">
    <property type="entry name" value="DUF1688"/>
</dbReference>
<evidence type="ECO:0000313" key="3">
    <source>
        <dbReference type="Proteomes" id="UP000749293"/>
    </source>
</evidence>
<protein>
    <submittedName>
        <fullName evidence="2">Uncharacterized protein</fullName>
    </submittedName>
</protein>
<dbReference type="EMBL" id="JAANYQ010000015">
    <property type="protein sequence ID" value="KAF4120724.1"/>
    <property type="molecule type" value="Genomic_DNA"/>
</dbReference>
<evidence type="ECO:0000256" key="1">
    <source>
        <dbReference type="SAM" id="MobiDB-lite"/>
    </source>
</evidence>
<organism evidence="2 3">
    <name type="scientific">Geosmithia morbida</name>
    <dbReference type="NCBI Taxonomy" id="1094350"/>
    <lineage>
        <taxon>Eukaryota</taxon>
        <taxon>Fungi</taxon>
        <taxon>Dikarya</taxon>
        <taxon>Ascomycota</taxon>
        <taxon>Pezizomycotina</taxon>
        <taxon>Sordariomycetes</taxon>
        <taxon>Hypocreomycetidae</taxon>
        <taxon>Hypocreales</taxon>
        <taxon>Bionectriaceae</taxon>
        <taxon>Geosmithia</taxon>
    </lineage>
</organism>
<gene>
    <name evidence="2" type="ORF">GMORB2_2728</name>
</gene>
<comment type="caution">
    <text evidence="2">The sequence shown here is derived from an EMBL/GenBank/DDBJ whole genome shotgun (WGS) entry which is preliminary data.</text>
</comment>
<feature type="compositionally biased region" description="Basic and acidic residues" evidence="1">
    <location>
        <begin position="1"/>
        <end position="12"/>
    </location>
</feature>
<sequence>MGLFSRRDKIAKADLQSTPAPLNTSYSNSSVHSAGSMSWAKRTSAGSATNGTSSISSPPLISPRGPVKMPKMDMPRPPDPNLDPAGYLRSLVAVRERSQVIYEKALRDDLAHFDVDMDKMSDVVSFVTRLIRRDFDAPYTSIPPHSRYQHFCVGGRDRIAQLLSTWPSEVDNTERCRRLIDLFLVSVLIDAGAGTEWSYKSSDNGRVYRRSEGIAIASLEMFKSGLFSGDSSNRAQVDKVGLRALTPEKLAAGLQSRPGNEIVGVEGRAELLIKLAEALEEKNEFFGGDGRPGHMVDHILSHPSTQASSMPIVPLTVLWNILINGLSSIWPQSRTSVNGIPLGDAWPCQSMPRENGGDWETILPFHKLTQWLAYSVMQPMQSLLRIHFAGTELLTGLPEYRNGGLFVDLGVLNLKSHDMDRGLENYSDYCRRTNTKGIEVAPMFETGDDVVVEWRAATIGLLDRLCLDVNMVLKKDLAGNQMTLQQLLEAGSWKACLSLPNIMSPRDDEN</sequence>
<dbReference type="Proteomes" id="UP000749293">
    <property type="component" value="Unassembled WGS sequence"/>
</dbReference>
<dbReference type="GeneID" id="55968958"/>
<feature type="compositionally biased region" description="Polar residues" evidence="1">
    <location>
        <begin position="15"/>
        <end position="36"/>
    </location>
</feature>
<feature type="region of interest" description="Disordered" evidence="1">
    <location>
        <begin position="1"/>
        <end position="82"/>
    </location>
</feature>
<feature type="compositionally biased region" description="Low complexity" evidence="1">
    <location>
        <begin position="43"/>
        <end position="69"/>
    </location>
</feature>
<proteinExistence type="predicted"/>
<accession>A0A9P5D3P7</accession>
<keyword evidence="3" id="KW-1185">Reference proteome</keyword>
<reference evidence="2" key="1">
    <citation type="submission" date="2020-03" db="EMBL/GenBank/DDBJ databases">
        <title>Site-based positive gene gene selection in Geosmithia morbida across the United States reveals a broad range of putative effectors and factors for local host and environmental adapation.</title>
        <authorList>
            <person name="Onufrak A."/>
            <person name="Murdoch R.W."/>
            <person name="Gazis R."/>
            <person name="Huff M."/>
            <person name="Staton M."/>
            <person name="Klingeman W."/>
            <person name="Hadziabdic D."/>
        </authorList>
    </citation>
    <scope>NUCLEOTIDE SEQUENCE</scope>
    <source>
        <strain evidence="2">1262</strain>
    </source>
</reference>
<dbReference type="PANTHER" id="PTHR31687">
    <property type="match status" value="1"/>
</dbReference>
<dbReference type="RefSeq" id="XP_035319376.1">
    <property type="nucleotide sequence ID" value="XM_035464706.1"/>
</dbReference>
<evidence type="ECO:0000313" key="2">
    <source>
        <dbReference type="EMBL" id="KAF4120724.1"/>
    </source>
</evidence>
<dbReference type="AlphaFoldDB" id="A0A9P5D3P7"/>
<name>A0A9P5D3P7_9HYPO</name>
<dbReference type="PANTHER" id="PTHR31687:SF3">
    <property type="entry name" value="PROTEIN URG3"/>
    <property type="match status" value="1"/>
</dbReference>
<dbReference type="Pfam" id="PF07958">
    <property type="entry name" value="DUF1688"/>
    <property type="match status" value="1"/>
</dbReference>
<dbReference type="OrthoDB" id="2153176at2759"/>